<dbReference type="SMART" id="SM00100">
    <property type="entry name" value="cNMP"/>
    <property type="match status" value="1"/>
</dbReference>
<evidence type="ECO:0000313" key="3">
    <source>
        <dbReference type="EMBL" id="CAK1540387.1"/>
    </source>
</evidence>
<dbReference type="PANTHER" id="PTHR45689">
    <property type="entry name" value="I[[H]] CHANNEL, ISOFORM E"/>
    <property type="match status" value="1"/>
</dbReference>
<dbReference type="GO" id="GO:0003254">
    <property type="term" value="P:regulation of membrane depolarization"/>
    <property type="evidence" value="ECO:0007669"/>
    <property type="project" value="TreeGrafter"/>
</dbReference>
<feature type="transmembrane region" description="Helical" evidence="1">
    <location>
        <begin position="270"/>
        <end position="295"/>
    </location>
</feature>
<sequence length="501" mass="57914">MKTIHHECMLPARPRCMDLPPTAGVFAKMICKLHQLMLPCEWHHGTTFYIRSRKNLALEKEKQLTQAYAFVWHPYSPIKFYWDCSDPSDALILFSDAFAALDLCTKFITGYNDEDKKAVVLNLGAIAKRYARGSFVADAIAALPLQMYEPYGPCTHTAWLILKLPRLVTLKEKWRNAYEQLELSYITTAATGVVVRILLFFHWLTYIHYQVPVFCYQASHQTYVWSQRSKSFNITNDFQRYTTNLYWVVGLCIGAGYYRPVDEFILSDLVLTSLISLAGLMFIIFSFATVFRLFVYGYTDEFTFNGKLKDVKDYMELKKLPMLLRRKILLFVNYKFNGSYFNEEYILNTINEQIKQDINMHCCKALVSKIPMFQDMPVAFVNTIVFSLVEVMFMPGEVVVSQGEPIDCLYIIASGSVTVLDINGREITHLRDGAHFGDDALFEPTQIRKTTIIALEITEAYKLSNEAFRGCVRPYPHIDARVRRSVQFSDSKLRLRRMTID</sequence>
<dbReference type="Proteomes" id="UP001497472">
    <property type="component" value="Unassembled WGS sequence"/>
</dbReference>
<feature type="transmembrane region" description="Helical" evidence="1">
    <location>
        <begin position="183"/>
        <end position="204"/>
    </location>
</feature>
<dbReference type="Gene3D" id="1.10.287.70">
    <property type="match status" value="1"/>
</dbReference>
<dbReference type="PROSITE" id="PS50042">
    <property type="entry name" value="CNMP_BINDING_3"/>
    <property type="match status" value="1"/>
</dbReference>
<keyword evidence="4" id="KW-1185">Reference proteome</keyword>
<reference evidence="3 4" key="1">
    <citation type="submission" date="2023-11" db="EMBL/GenBank/DDBJ databases">
        <authorList>
            <person name="Okamura Y."/>
        </authorList>
    </citation>
    <scope>NUCLEOTIDE SEQUENCE [LARGE SCALE GENOMIC DNA]</scope>
</reference>
<dbReference type="InterPro" id="IPR014710">
    <property type="entry name" value="RmlC-like_jellyroll"/>
</dbReference>
<protein>
    <recommendedName>
        <fullName evidence="2">Cyclic nucleotide-binding domain-containing protein</fullName>
    </recommendedName>
</protein>
<accession>A0AAV1IUL3</accession>
<keyword evidence="1" id="KW-0812">Transmembrane</keyword>
<dbReference type="GO" id="GO:0098855">
    <property type="term" value="C:HCN channel complex"/>
    <property type="evidence" value="ECO:0007669"/>
    <property type="project" value="TreeGrafter"/>
</dbReference>
<keyword evidence="1" id="KW-1133">Transmembrane helix</keyword>
<dbReference type="EMBL" id="CAVLEF010000001">
    <property type="protein sequence ID" value="CAK1540387.1"/>
    <property type="molecule type" value="Genomic_DNA"/>
</dbReference>
<feature type="transmembrane region" description="Helical" evidence="1">
    <location>
        <begin position="241"/>
        <end position="258"/>
    </location>
</feature>
<dbReference type="InterPro" id="IPR018490">
    <property type="entry name" value="cNMP-bd_dom_sf"/>
</dbReference>
<keyword evidence="1" id="KW-0472">Membrane</keyword>
<organism evidence="3 4">
    <name type="scientific">Leptosia nina</name>
    <dbReference type="NCBI Taxonomy" id="320188"/>
    <lineage>
        <taxon>Eukaryota</taxon>
        <taxon>Metazoa</taxon>
        <taxon>Ecdysozoa</taxon>
        <taxon>Arthropoda</taxon>
        <taxon>Hexapoda</taxon>
        <taxon>Insecta</taxon>
        <taxon>Pterygota</taxon>
        <taxon>Neoptera</taxon>
        <taxon>Endopterygota</taxon>
        <taxon>Lepidoptera</taxon>
        <taxon>Glossata</taxon>
        <taxon>Ditrysia</taxon>
        <taxon>Papilionoidea</taxon>
        <taxon>Pieridae</taxon>
        <taxon>Pierinae</taxon>
        <taxon>Leptosia</taxon>
    </lineage>
</organism>
<dbReference type="SUPFAM" id="SSF51206">
    <property type="entry name" value="cAMP-binding domain-like"/>
    <property type="match status" value="1"/>
</dbReference>
<dbReference type="Gene3D" id="2.60.120.10">
    <property type="entry name" value="Jelly Rolls"/>
    <property type="match status" value="1"/>
</dbReference>
<gene>
    <name evidence="3" type="ORF">LNINA_LOCUS445</name>
</gene>
<name>A0AAV1IUL3_9NEOP</name>
<dbReference type="Pfam" id="PF00027">
    <property type="entry name" value="cNMP_binding"/>
    <property type="match status" value="1"/>
</dbReference>
<evidence type="ECO:0000259" key="2">
    <source>
        <dbReference type="PROSITE" id="PS50042"/>
    </source>
</evidence>
<evidence type="ECO:0000256" key="1">
    <source>
        <dbReference type="SAM" id="Phobius"/>
    </source>
</evidence>
<dbReference type="InterPro" id="IPR000595">
    <property type="entry name" value="cNMP-bd_dom"/>
</dbReference>
<proteinExistence type="predicted"/>
<dbReference type="CDD" id="cd00038">
    <property type="entry name" value="CAP_ED"/>
    <property type="match status" value="1"/>
</dbReference>
<dbReference type="PANTHER" id="PTHR45689:SF14">
    <property type="entry name" value="CYCLIC NUCLEOTIDE-GATED CATION CHANNEL SUBUNIT A-LIKE PROTEIN"/>
    <property type="match status" value="1"/>
</dbReference>
<dbReference type="Gene3D" id="1.10.287.630">
    <property type="entry name" value="Helix hairpin bin"/>
    <property type="match status" value="1"/>
</dbReference>
<comment type="caution">
    <text evidence="3">The sequence shown here is derived from an EMBL/GenBank/DDBJ whole genome shotgun (WGS) entry which is preliminary data.</text>
</comment>
<feature type="domain" description="Cyclic nucleotide-binding" evidence="2">
    <location>
        <begin position="372"/>
        <end position="469"/>
    </location>
</feature>
<evidence type="ECO:0000313" key="4">
    <source>
        <dbReference type="Proteomes" id="UP001497472"/>
    </source>
</evidence>
<dbReference type="AlphaFoldDB" id="A0AAV1IUL3"/>
<dbReference type="GO" id="GO:0005249">
    <property type="term" value="F:voltage-gated potassium channel activity"/>
    <property type="evidence" value="ECO:0007669"/>
    <property type="project" value="TreeGrafter"/>
</dbReference>
<dbReference type="InterPro" id="IPR051413">
    <property type="entry name" value="K/Na_HCN_channel"/>
</dbReference>
<dbReference type="GO" id="GO:0035725">
    <property type="term" value="P:sodium ion transmembrane transport"/>
    <property type="evidence" value="ECO:0007669"/>
    <property type="project" value="TreeGrafter"/>
</dbReference>